<dbReference type="InterPro" id="IPR046342">
    <property type="entry name" value="CBS_dom_sf"/>
</dbReference>
<dbReference type="PANTHER" id="PTHR22572">
    <property type="entry name" value="SUGAR-1-PHOSPHATE GUANYL TRANSFERASE"/>
    <property type="match status" value="1"/>
</dbReference>
<dbReference type="Pfam" id="PF00483">
    <property type="entry name" value="NTP_transferase"/>
    <property type="match status" value="1"/>
</dbReference>
<dbReference type="InterPro" id="IPR029044">
    <property type="entry name" value="Nucleotide-diphossugar_trans"/>
</dbReference>
<dbReference type="InterPro" id="IPR005835">
    <property type="entry name" value="NTP_transferase_dom"/>
</dbReference>
<dbReference type="EMBL" id="CP048914">
    <property type="protein sequence ID" value="QMS84527.1"/>
    <property type="molecule type" value="Genomic_DNA"/>
</dbReference>
<protein>
    <submittedName>
        <fullName evidence="2">NTP transferase domain-containing protein</fullName>
    </submittedName>
</protein>
<dbReference type="RefSeq" id="WP_258878142.1">
    <property type="nucleotide sequence ID" value="NZ_CP048914.1"/>
</dbReference>
<keyword evidence="2" id="KW-0808">Transferase</keyword>
<dbReference type="InterPro" id="IPR050486">
    <property type="entry name" value="Mannose-1P_guanyltransferase"/>
</dbReference>
<name>A0A7L7KPE4_9MOLU</name>
<evidence type="ECO:0000313" key="3">
    <source>
        <dbReference type="Proteomes" id="UP000514720"/>
    </source>
</evidence>
<dbReference type="KEGG" id="xcl:G4Z02_01780"/>
<dbReference type="GO" id="GO:0016740">
    <property type="term" value="F:transferase activity"/>
    <property type="evidence" value="ECO:0007669"/>
    <property type="project" value="UniProtKB-KW"/>
</dbReference>
<dbReference type="Proteomes" id="UP000514720">
    <property type="component" value="Chromosome"/>
</dbReference>
<evidence type="ECO:0000259" key="1">
    <source>
        <dbReference type="Pfam" id="PF00483"/>
    </source>
</evidence>
<dbReference type="Gene3D" id="3.90.550.10">
    <property type="entry name" value="Spore Coat Polysaccharide Biosynthesis Protein SpsA, Chain A"/>
    <property type="match status" value="1"/>
</dbReference>
<dbReference type="Gene3D" id="3.10.580.10">
    <property type="entry name" value="CBS-domain"/>
    <property type="match status" value="1"/>
</dbReference>
<reference evidence="2 3" key="1">
    <citation type="submission" date="2020-02" db="EMBL/GenBank/DDBJ databases">
        <authorList>
            <person name="Zheng R.K."/>
            <person name="Sun C.M."/>
        </authorList>
    </citation>
    <scope>NUCLEOTIDE SEQUENCE [LARGE SCALE GENOMIC DNA]</scope>
    <source>
        <strain evidence="3">zrk13</strain>
    </source>
</reference>
<dbReference type="CDD" id="cd06426">
    <property type="entry name" value="NTP_transferase_like_2"/>
    <property type="match status" value="1"/>
</dbReference>
<accession>A0A7L7KPE4</accession>
<dbReference type="AlphaFoldDB" id="A0A7L7KPE4"/>
<dbReference type="SUPFAM" id="SSF53448">
    <property type="entry name" value="Nucleotide-diphospho-sugar transferases"/>
    <property type="match status" value="1"/>
</dbReference>
<feature type="domain" description="Nucleotidyl transferase" evidence="1">
    <location>
        <begin position="122"/>
        <end position="341"/>
    </location>
</feature>
<evidence type="ECO:0000313" key="2">
    <source>
        <dbReference type="EMBL" id="QMS84527.1"/>
    </source>
</evidence>
<keyword evidence="3" id="KW-1185">Reference proteome</keyword>
<organism evidence="2 3">
    <name type="scientific">Candidatus Xianfuyuplasma coldseepsis</name>
    <dbReference type="NCBI Taxonomy" id="2782163"/>
    <lineage>
        <taxon>Bacteria</taxon>
        <taxon>Bacillati</taxon>
        <taxon>Mycoplasmatota</taxon>
        <taxon>Mollicutes</taxon>
        <taxon>Candidatus Izemoplasmatales</taxon>
        <taxon>Candidatus Izemoplasmataceae</taxon>
        <taxon>Candidatus Xianfuyuplasma</taxon>
    </lineage>
</organism>
<gene>
    <name evidence="2" type="ORF">G4Z02_01780</name>
</gene>
<proteinExistence type="predicted"/>
<sequence>MDFKSYLIDESASCIDAMKKINDNGKKIVFLESNNKIVASLSDGDIRRWIIKGGNLSVQCKLVANYDFKYLFESDSQKARDIMSTYKINSIPILNDTKCLINIITIDNKNFDAPIKEKIPVVIMAGGFGTRLYPYTKILPKPLIPIGDTPILEHIINRFVEIGIEDFYVIVNHKKNMIKAYFNEIQKDYNLIFVDEEMPLGTGGGLSLISPKITDSFILTNCDILINQKISSIVNHHKVSGNLITMVVATKDVQIPYGTVELDSNGKVSRIVEKPNFNFLTNTGFYVVEPGILNLLEHNKKIDFPDIFEKLNDENQKVGVYPITENDWLDMGQIDELDKMRKKMGYE</sequence>